<reference evidence="1 2" key="1">
    <citation type="submission" date="2020-03" db="EMBL/GenBank/DDBJ databases">
        <title>Genomic Encyclopedia of Type Strains, Phase IV (KMG-IV): sequencing the most valuable type-strain genomes for metagenomic binning, comparative biology and taxonomic classification.</title>
        <authorList>
            <person name="Goeker M."/>
        </authorList>
    </citation>
    <scope>NUCLEOTIDE SEQUENCE [LARGE SCALE GENOMIC DNA]</scope>
    <source>
        <strain evidence="1 2">DSM 105096</strain>
    </source>
</reference>
<dbReference type="Proteomes" id="UP000770785">
    <property type="component" value="Unassembled WGS sequence"/>
</dbReference>
<evidence type="ECO:0000313" key="2">
    <source>
        <dbReference type="Proteomes" id="UP000770785"/>
    </source>
</evidence>
<evidence type="ECO:0000313" key="1">
    <source>
        <dbReference type="EMBL" id="NJC28232.1"/>
    </source>
</evidence>
<dbReference type="EMBL" id="JAATJH010000009">
    <property type="protein sequence ID" value="NJC28232.1"/>
    <property type="molecule type" value="Genomic_DNA"/>
</dbReference>
<accession>A0ABX0XHK5</accession>
<protein>
    <submittedName>
        <fullName evidence="1">Uncharacterized protein</fullName>
    </submittedName>
</protein>
<sequence length="54" mass="6334">MNNFCIPRPRLIITILGCGRGCNVFKNGRGDPKHPTDYYYPQYHNSLRVFYKKA</sequence>
<name>A0ABX0XHK5_9BACT</name>
<proteinExistence type="predicted"/>
<keyword evidence="2" id="KW-1185">Reference proteome</keyword>
<organism evidence="1 2">
    <name type="scientific">Neolewinella antarctica</name>
    <dbReference type="NCBI Taxonomy" id="442734"/>
    <lineage>
        <taxon>Bacteria</taxon>
        <taxon>Pseudomonadati</taxon>
        <taxon>Bacteroidota</taxon>
        <taxon>Saprospiria</taxon>
        <taxon>Saprospirales</taxon>
        <taxon>Lewinellaceae</taxon>
        <taxon>Neolewinella</taxon>
    </lineage>
</organism>
<gene>
    <name evidence="1" type="ORF">GGR27_003753</name>
</gene>
<comment type="caution">
    <text evidence="1">The sequence shown here is derived from an EMBL/GenBank/DDBJ whole genome shotgun (WGS) entry which is preliminary data.</text>
</comment>